<reference evidence="2 3" key="1">
    <citation type="journal article" date="2014" name="Genome Biol.">
        <title>Transcriptome and methylome profiling reveals relics of genome dominance in the mesopolyploid Brassica oleracea.</title>
        <authorList>
            <person name="Parkin I.A."/>
            <person name="Koh C."/>
            <person name="Tang H."/>
            <person name="Robinson S.J."/>
            <person name="Kagale S."/>
            <person name="Clarke W.E."/>
            <person name="Town C.D."/>
            <person name="Nixon J."/>
            <person name="Krishnakumar V."/>
            <person name="Bidwell S.L."/>
            <person name="Denoeud F."/>
            <person name="Belcram H."/>
            <person name="Links M.G."/>
            <person name="Just J."/>
            <person name="Clarke C."/>
            <person name="Bender T."/>
            <person name="Huebert T."/>
            <person name="Mason A.S."/>
            <person name="Pires J.C."/>
            <person name="Barker G."/>
            <person name="Moore J."/>
            <person name="Walley P.G."/>
            <person name="Manoli S."/>
            <person name="Batley J."/>
            <person name="Edwards D."/>
            <person name="Nelson M.N."/>
            <person name="Wang X."/>
            <person name="Paterson A.H."/>
            <person name="King G."/>
            <person name="Bancroft I."/>
            <person name="Chalhoub B."/>
            <person name="Sharpe A.G."/>
        </authorList>
    </citation>
    <scope>NUCLEOTIDE SEQUENCE</scope>
    <source>
        <strain evidence="2 3">cv. TO1000</strain>
    </source>
</reference>
<proteinExistence type="predicted"/>
<evidence type="ECO:0000313" key="3">
    <source>
        <dbReference type="Proteomes" id="UP000032141"/>
    </source>
</evidence>
<dbReference type="HOGENOM" id="CLU_2486387_0_0_1"/>
<dbReference type="Gramene" id="Bo3g058670.1">
    <property type="protein sequence ID" value="Bo3g058670.1"/>
    <property type="gene ID" value="Bo3g058670"/>
</dbReference>
<dbReference type="AlphaFoldDB" id="A0A0D3B9Q3"/>
<sequence>MTYNNKNMKSFLVAFLLVLVIFSAEMEVANAGMIPMPPFPSGKWCGYSIPMKPCDNDVCDKTCIKQNTHGWRDTHGMCTDIPSLKDCYCSHSC</sequence>
<dbReference type="OMA" id="AENTHGW"/>
<keyword evidence="1" id="KW-0732">Signal</keyword>
<dbReference type="EnsemblPlants" id="Bo3g058670.1">
    <property type="protein sequence ID" value="Bo3g058670.1"/>
    <property type="gene ID" value="Bo3g058670"/>
</dbReference>
<organism evidence="2 3">
    <name type="scientific">Brassica oleracea var. oleracea</name>
    <dbReference type="NCBI Taxonomy" id="109376"/>
    <lineage>
        <taxon>Eukaryota</taxon>
        <taxon>Viridiplantae</taxon>
        <taxon>Streptophyta</taxon>
        <taxon>Embryophyta</taxon>
        <taxon>Tracheophyta</taxon>
        <taxon>Spermatophyta</taxon>
        <taxon>Magnoliopsida</taxon>
        <taxon>eudicotyledons</taxon>
        <taxon>Gunneridae</taxon>
        <taxon>Pentapetalae</taxon>
        <taxon>rosids</taxon>
        <taxon>malvids</taxon>
        <taxon>Brassicales</taxon>
        <taxon>Brassicaceae</taxon>
        <taxon>Brassiceae</taxon>
        <taxon>Brassica</taxon>
    </lineage>
</organism>
<accession>A0A0D3B9Q3</accession>
<feature type="chain" id="PRO_5002257458" description="Knottin scorpion toxin-like domain-containing protein" evidence="1">
    <location>
        <begin position="32"/>
        <end position="93"/>
    </location>
</feature>
<protein>
    <recommendedName>
        <fullName evidence="4">Knottin scorpion toxin-like domain-containing protein</fullName>
    </recommendedName>
</protein>
<evidence type="ECO:0008006" key="4">
    <source>
        <dbReference type="Google" id="ProtNLM"/>
    </source>
</evidence>
<keyword evidence="3" id="KW-1185">Reference proteome</keyword>
<feature type="signal peptide" evidence="1">
    <location>
        <begin position="1"/>
        <end position="31"/>
    </location>
</feature>
<dbReference type="Proteomes" id="UP000032141">
    <property type="component" value="Chromosome C3"/>
</dbReference>
<evidence type="ECO:0000256" key="1">
    <source>
        <dbReference type="SAM" id="SignalP"/>
    </source>
</evidence>
<name>A0A0D3B9Q3_BRAOL</name>
<reference evidence="2" key="2">
    <citation type="submission" date="2015-03" db="UniProtKB">
        <authorList>
            <consortium name="EnsemblPlants"/>
        </authorList>
    </citation>
    <scope>IDENTIFICATION</scope>
</reference>
<evidence type="ECO:0000313" key="2">
    <source>
        <dbReference type="EnsemblPlants" id="Bo3g058670.1"/>
    </source>
</evidence>